<dbReference type="AlphaFoldDB" id="A0A511R041"/>
<sequence length="115" mass="13421">MVAVAKATSKTGWFTQLNLVRPRFVYLWVRVQEIPVPIFLFAPLVALELFLWMALWILRQNHDSQTAFALHALEALRNQTWALRKMPPFALVEIEFRSKNGERPPKQAHVKIGLW</sequence>
<dbReference type="OrthoDB" id="27265at2"/>
<accession>A0A511R041</accession>
<organism evidence="2 3">
    <name type="scientific">Meiothermus hypogaeus NBRC 106114</name>
    <dbReference type="NCBI Taxonomy" id="1227553"/>
    <lineage>
        <taxon>Bacteria</taxon>
        <taxon>Thermotogati</taxon>
        <taxon>Deinococcota</taxon>
        <taxon>Deinococci</taxon>
        <taxon>Thermales</taxon>
        <taxon>Thermaceae</taxon>
        <taxon>Meiothermus</taxon>
    </lineage>
</organism>
<comment type="caution">
    <text evidence="2">The sequence shown here is derived from an EMBL/GenBank/DDBJ whole genome shotgun (WGS) entry which is preliminary data.</text>
</comment>
<protein>
    <submittedName>
        <fullName evidence="2">Uncharacterized protein</fullName>
    </submittedName>
</protein>
<keyword evidence="1" id="KW-1133">Transmembrane helix</keyword>
<gene>
    <name evidence="2" type="ORF">MHY01S_11490</name>
</gene>
<keyword evidence="1" id="KW-0812">Transmembrane</keyword>
<evidence type="ECO:0000313" key="3">
    <source>
        <dbReference type="Proteomes" id="UP000321197"/>
    </source>
</evidence>
<evidence type="ECO:0000256" key="1">
    <source>
        <dbReference type="SAM" id="Phobius"/>
    </source>
</evidence>
<proteinExistence type="predicted"/>
<dbReference type="EMBL" id="BJXL01000027">
    <property type="protein sequence ID" value="GEM82983.1"/>
    <property type="molecule type" value="Genomic_DNA"/>
</dbReference>
<feature type="transmembrane region" description="Helical" evidence="1">
    <location>
        <begin position="34"/>
        <end position="58"/>
    </location>
</feature>
<dbReference type="RefSeq" id="WP_119339523.1">
    <property type="nucleotide sequence ID" value="NZ_BJXL01000027.1"/>
</dbReference>
<keyword evidence="1" id="KW-0472">Membrane</keyword>
<name>A0A511R041_9DEIN</name>
<reference evidence="2 3" key="1">
    <citation type="submission" date="2019-07" db="EMBL/GenBank/DDBJ databases">
        <title>Whole genome shotgun sequence of Meiothermus hypogaeus NBRC 106114.</title>
        <authorList>
            <person name="Hosoyama A."/>
            <person name="Uohara A."/>
            <person name="Ohji S."/>
            <person name="Ichikawa N."/>
        </authorList>
    </citation>
    <scope>NUCLEOTIDE SEQUENCE [LARGE SCALE GENOMIC DNA]</scope>
    <source>
        <strain evidence="2 3">NBRC 106114</strain>
    </source>
</reference>
<dbReference type="Proteomes" id="UP000321197">
    <property type="component" value="Unassembled WGS sequence"/>
</dbReference>
<evidence type="ECO:0000313" key="2">
    <source>
        <dbReference type="EMBL" id="GEM82983.1"/>
    </source>
</evidence>